<sequence length="88" mass="9543">MSLLSLREVLRQNAPLDDIERGAAERVGEVGRACMRRGVAKALVAAGQWDRALGVVEDMERMWDGPPASEASTPTPPMTRSSSQAKLH</sequence>
<name>A0AAD7DDA2_MYCRO</name>
<dbReference type="Proteomes" id="UP001221757">
    <property type="component" value="Unassembled WGS sequence"/>
</dbReference>
<protein>
    <submittedName>
        <fullName evidence="2">Uncharacterized protein</fullName>
    </submittedName>
</protein>
<dbReference type="EMBL" id="JARKIE010000078">
    <property type="protein sequence ID" value="KAJ7688546.1"/>
    <property type="molecule type" value="Genomic_DNA"/>
</dbReference>
<accession>A0AAD7DDA2</accession>
<reference evidence="2" key="1">
    <citation type="submission" date="2023-03" db="EMBL/GenBank/DDBJ databases">
        <title>Massive genome expansion in bonnet fungi (Mycena s.s.) driven by repeated elements and novel gene families across ecological guilds.</title>
        <authorList>
            <consortium name="Lawrence Berkeley National Laboratory"/>
            <person name="Harder C.B."/>
            <person name="Miyauchi S."/>
            <person name="Viragh M."/>
            <person name="Kuo A."/>
            <person name="Thoen E."/>
            <person name="Andreopoulos B."/>
            <person name="Lu D."/>
            <person name="Skrede I."/>
            <person name="Drula E."/>
            <person name="Henrissat B."/>
            <person name="Morin E."/>
            <person name="Kohler A."/>
            <person name="Barry K."/>
            <person name="LaButti K."/>
            <person name="Morin E."/>
            <person name="Salamov A."/>
            <person name="Lipzen A."/>
            <person name="Mereny Z."/>
            <person name="Hegedus B."/>
            <person name="Baldrian P."/>
            <person name="Stursova M."/>
            <person name="Weitz H."/>
            <person name="Taylor A."/>
            <person name="Grigoriev I.V."/>
            <person name="Nagy L.G."/>
            <person name="Martin F."/>
            <person name="Kauserud H."/>
        </authorList>
    </citation>
    <scope>NUCLEOTIDE SEQUENCE</scope>
    <source>
        <strain evidence="2">CBHHK067</strain>
    </source>
</reference>
<feature type="compositionally biased region" description="Low complexity" evidence="1">
    <location>
        <begin position="66"/>
        <end position="88"/>
    </location>
</feature>
<evidence type="ECO:0000313" key="3">
    <source>
        <dbReference type="Proteomes" id="UP001221757"/>
    </source>
</evidence>
<gene>
    <name evidence="2" type="ORF">B0H17DRAFT_1202835</name>
</gene>
<comment type="caution">
    <text evidence="2">The sequence shown here is derived from an EMBL/GenBank/DDBJ whole genome shotgun (WGS) entry which is preliminary data.</text>
</comment>
<proteinExistence type="predicted"/>
<feature type="region of interest" description="Disordered" evidence="1">
    <location>
        <begin position="62"/>
        <end position="88"/>
    </location>
</feature>
<evidence type="ECO:0000256" key="1">
    <source>
        <dbReference type="SAM" id="MobiDB-lite"/>
    </source>
</evidence>
<keyword evidence="3" id="KW-1185">Reference proteome</keyword>
<evidence type="ECO:0000313" key="2">
    <source>
        <dbReference type="EMBL" id="KAJ7688546.1"/>
    </source>
</evidence>
<organism evidence="2 3">
    <name type="scientific">Mycena rosella</name>
    <name type="common">Pink bonnet</name>
    <name type="synonym">Agaricus rosellus</name>
    <dbReference type="NCBI Taxonomy" id="1033263"/>
    <lineage>
        <taxon>Eukaryota</taxon>
        <taxon>Fungi</taxon>
        <taxon>Dikarya</taxon>
        <taxon>Basidiomycota</taxon>
        <taxon>Agaricomycotina</taxon>
        <taxon>Agaricomycetes</taxon>
        <taxon>Agaricomycetidae</taxon>
        <taxon>Agaricales</taxon>
        <taxon>Marasmiineae</taxon>
        <taxon>Mycenaceae</taxon>
        <taxon>Mycena</taxon>
    </lineage>
</organism>
<dbReference type="AlphaFoldDB" id="A0AAD7DDA2"/>